<evidence type="ECO:0000256" key="2">
    <source>
        <dbReference type="SAM" id="Phobius"/>
    </source>
</evidence>
<organism evidence="3 4">
    <name type="scientific">Pseudonocardia nematodicida</name>
    <dbReference type="NCBI Taxonomy" id="1206997"/>
    <lineage>
        <taxon>Bacteria</taxon>
        <taxon>Bacillati</taxon>
        <taxon>Actinomycetota</taxon>
        <taxon>Actinomycetes</taxon>
        <taxon>Pseudonocardiales</taxon>
        <taxon>Pseudonocardiaceae</taxon>
        <taxon>Pseudonocardia</taxon>
    </lineage>
</organism>
<feature type="region of interest" description="Disordered" evidence="1">
    <location>
        <begin position="194"/>
        <end position="231"/>
    </location>
</feature>
<sequence length="287" mass="28438">MISSLPLAIALTALFAATGVYALLRWSEAVAAAHPPLRRTSELAHLLMSAAMVVMTWTWFGTTAEWVQILLFGGFAVWFAVIAVQRRRRPATGCPGAPAHALMAAAMAWMVAAMPLIMPMPMEASASAGGHSGHAGHGAGHEGMTHAAGQAGWAVAVTVLLCVALLGAAGFWAARALASGARTGDDATAAVPAARSALDDTGETPSAGAGDTPAACAGAGPDSASGAAGAERASAGTGAVAVAERDRSATGTAAVAPSGFGPRTDAGCHALMSAGMVLMLVAMVAGW</sequence>
<reference evidence="3 4" key="1">
    <citation type="submission" date="2024-03" db="EMBL/GenBank/DDBJ databases">
        <title>Draft genome sequence of Pseudonocardia nematodicida JCM 31783.</title>
        <authorList>
            <person name="Butdee W."/>
            <person name="Duangmal K."/>
        </authorList>
    </citation>
    <scope>NUCLEOTIDE SEQUENCE [LARGE SCALE GENOMIC DNA]</scope>
    <source>
        <strain evidence="3 4">JCM 31783</strain>
    </source>
</reference>
<protein>
    <submittedName>
        <fullName evidence="3">DUF5134 domain-containing protein</fullName>
    </submittedName>
</protein>
<feature type="transmembrane region" description="Helical" evidence="2">
    <location>
        <begin position="43"/>
        <end position="60"/>
    </location>
</feature>
<keyword evidence="2" id="KW-0472">Membrane</keyword>
<name>A0ABV1KL74_9PSEU</name>
<dbReference type="EMBL" id="JBEDNQ010000013">
    <property type="protein sequence ID" value="MEQ3554148.1"/>
    <property type="molecule type" value="Genomic_DNA"/>
</dbReference>
<feature type="transmembrane region" description="Helical" evidence="2">
    <location>
        <begin position="96"/>
        <end position="118"/>
    </location>
</feature>
<keyword evidence="4" id="KW-1185">Reference proteome</keyword>
<accession>A0ABV1KL74</accession>
<feature type="compositionally biased region" description="Low complexity" evidence="1">
    <location>
        <begin position="213"/>
        <end position="231"/>
    </location>
</feature>
<evidence type="ECO:0000313" key="4">
    <source>
        <dbReference type="Proteomes" id="UP001494902"/>
    </source>
</evidence>
<evidence type="ECO:0000313" key="3">
    <source>
        <dbReference type="EMBL" id="MEQ3554148.1"/>
    </source>
</evidence>
<feature type="transmembrane region" description="Helical" evidence="2">
    <location>
        <begin position="151"/>
        <end position="174"/>
    </location>
</feature>
<dbReference type="Proteomes" id="UP001494902">
    <property type="component" value="Unassembled WGS sequence"/>
</dbReference>
<feature type="transmembrane region" description="Helical" evidence="2">
    <location>
        <begin position="6"/>
        <end position="23"/>
    </location>
</feature>
<dbReference type="Pfam" id="PF17197">
    <property type="entry name" value="DUF5134"/>
    <property type="match status" value="1"/>
</dbReference>
<keyword evidence="2" id="KW-1133">Transmembrane helix</keyword>
<comment type="caution">
    <text evidence="3">The sequence shown here is derived from an EMBL/GenBank/DDBJ whole genome shotgun (WGS) entry which is preliminary data.</text>
</comment>
<dbReference type="InterPro" id="IPR033458">
    <property type="entry name" value="DUF5134"/>
</dbReference>
<gene>
    <name evidence="3" type="ORF">WIS52_27085</name>
</gene>
<proteinExistence type="predicted"/>
<dbReference type="RefSeq" id="WP_349301219.1">
    <property type="nucleotide sequence ID" value="NZ_JBEDNQ010000013.1"/>
</dbReference>
<feature type="transmembrane region" description="Helical" evidence="2">
    <location>
        <begin position="66"/>
        <end position="84"/>
    </location>
</feature>
<evidence type="ECO:0000256" key="1">
    <source>
        <dbReference type="SAM" id="MobiDB-lite"/>
    </source>
</evidence>
<keyword evidence="2" id="KW-0812">Transmembrane</keyword>